<evidence type="ECO:0000256" key="1">
    <source>
        <dbReference type="SAM" id="MobiDB-lite"/>
    </source>
</evidence>
<dbReference type="Proteomes" id="UP001500994">
    <property type="component" value="Unassembled WGS sequence"/>
</dbReference>
<proteinExistence type="predicted"/>
<gene>
    <name evidence="2" type="ORF">GCM10009864_78340</name>
</gene>
<dbReference type="EMBL" id="BAAARK010000059">
    <property type="protein sequence ID" value="GAA2692109.1"/>
    <property type="molecule type" value="Genomic_DNA"/>
</dbReference>
<protein>
    <submittedName>
        <fullName evidence="2">Uncharacterized protein</fullName>
    </submittedName>
</protein>
<sequence>MRTAQAQNAAPPCPAGRPRVPIPQPPPPAPQGDRLQPFRPALIARRVAAPDGSRGPGGQKGAAGAHGATQSLRDLWDADQASLQPLAETGWTNFLGYRPIRAHDSSESRA</sequence>
<reference evidence="2 3" key="1">
    <citation type="journal article" date="2019" name="Int. J. Syst. Evol. Microbiol.">
        <title>The Global Catalogue of Microorganisms (GCM) 10K type strain sequencing project: providing services to taxonomists for standard genome sequencing and annotation.</title>
        <authorList>
            <consortium name="The Broad Institute Genomics Platform"/>
            <consortium name="The Broad Institute Genome Sequencing Center for Infectious Disease"/>
            <person name="Wu L."/>
            <person name="Ma J."/>
        </authorList>
    </citation>
    <scope>NUCLEOTIDE SEQUENCE [LARGE SCALE GENOMIC DNA]</scope>
    <source>
        <strain evidence="2 3">JCM 16374</strain>
    </source>
</reference>
<feature type="region of interest" description="Disordered" evidence="1">
    <location>
        <begin position="1"/>
        <end position="73"/>
    </location>
</feature>
<evidence type="ECO:0000313" key="2">
    <source>
        <dbReference type="EMBL" id="GAA2692109.1"/>
    </source>
</evidence>
<accession>A0ABN3T3L2</accession>
<feature type="compositionally biased region" description="Pro residues" evidence="1">
    <location>
        <begin position="11"/>
        <end position="30"/>
    </location>
</feature>
<keyword evidence="3" id="KW-1185">Reference proteome</keyword>
<evidence type="ECO:0000313" key="3">
    <source>
        <dbReference type="Proteomes" id="UP001500994"/>
    </source>
</evidence>
<feature type="compositionally biased region" description="Basic and acidic residues" evidence="1">
    <location>
        <begin position="101"/>
        <end position="110"/>
    </location>
</feature>
<feature type="region of interest" description="Disordered" evidence="1">
    <location>
        <begin position="87"/>
        <end position="110"/>
    </location>
</feature>
<feature type="compositionally biased region" description="Low complexity" evidence="1">
    <location>
        <begin position="1"/>
        <end position="10"/>
    </location>
</feature>
<name>A0ABN3T3L2_9ACTN</name>
<organism evidence="2 3">
    <name type="scientific">Streptomyces lunalinharesii</name>
    <dbReference type="NCBI Taxonomy" id="333384"/>
    <lineage>
        <taxon>Bacteria</taxon>
        <taxon>Bacillati</taxon>
        <taxon>Actinomycetota</taxon>
        <taxon>Actinomycetes</taxon>
        <taxon>Kitasatosporales</taxon>
        <taxon>Streptomycetaceae</taxon>
        <taxon>Streptomyces</taxon>
    </lineage>
</organism>
<comment type="caution">
    <text evidence="2">The sequence shown here is derived from an EMBL/GenBank/DDBJ whole genome shotgun (WGS) entry which is preliminary data.</text>
</comment>